<reference evidence="2 3" key="1">
    <citation type="submission" date="2017-09" db="EMBL/GenBank/DDBJ databases">
        <title>Depth-based differentiation of microbial function through sediment-hosted aquifers and enrichment of novel symbionts in the deep terrestrial subsurface.</title>
        <authorList>
            <person name="Probst A.J."/>
            <person name="Ladd B."/>
            <person name="Jarett J.K."/>
            <person name="Geller-Mcgrath D.E."/>
            <person name="Sieber C.M."/>
            <person name="Emerson J.B."/>
            <person name="Anantharaman K."/>
            <person name="Thomas B.C."/>
            <person name="Malmstrom R."/>
            <person name="Stieglmeier M."/>
            <person name="Klingl A."/>
            <person name="Woyke T."/>
            <person name="Ryan C.M."/>
            <person name="Banfield J.F."/>
        </authorList>
    </citation>
    <scope>NUCLEOTIDE SEQUENCE [LARGE SCALE GENOMIC DNA]</scope>
    <source>
        <strain evidence="2">CG23_combo_of_CG06-09_8_20_14_all_37_87_8</strain>
    </source>
</reference>
<protein>
    <recommendedName>
        <fullName evidence="4">Metal-dependent hydrolase</fullName>
    </recommendedName>
</protein>
<keyword evidence="1" id="KW-0812">Transmembrane</keyword>
<dbReference type="InterPro" id="IPR007404">
    <property type="entry name" value="YdjM-like"/>
</dbReference>
<evidence type="ECO:0000313" key="2">
    <source>
        <dbReference type="EMBL" id="PIP31881.1"/>
    </source>
</evidence>
<evidence type="ECO:0008006" key="4">
    <source>
        <dbReference type="Google" id="ProtNLM"/>
    </source>
</evidence>
<feature type="transmembrane region" description="Helical" evidence="1">
    <location>
        <begin position="141"/>
        <end position="161"/>
    </location>
</feature>
<accession>A0A2G9ZFJ6</accession>
<evidence type="ECO:0000256" key="1">
    <source>
        <dbReference type="SAM" id="Phobius"/>
    </source>
</evidence>
<proteinExistence type="predicted"/>
<feature type="transmembrane region" description="Helical" evidence="1">
    <location>
        <begin position="100"/>
        <end position="119"/>
    </location>
</feature>
<dbReference type="Proteomes" id="UP000230447">
    <property type="component" value="Unassembled WGS sequence"/>
</dbReference>
<dbReference type="AlphaFoldDB" id="A0A2G9ZFJ6"/>
<evidence type="ECO:0000313" key="3">
    <source>
        <dbReference type="Proteomes" id="UP000230447"/>
    </source>
</evidence>
<name>A0A2G9ZFJ6_9BACT</name>
<sequence>MLATTHLLATTIILFIFSRVWGDIPLNIIILTYIFGTAIDIDHIIFHPKESFTAIAGFFHKDKSMCGKYYLHSYLQEPWFALLILVISTLIFWQTSNKFVFLPGIGLVLHVIMDVLMKFDNLLLYPFSSKPFEGFIPSNTTIEYIVSITLLLVLYLSYLIFK</sequence>
<dbReference type="EMBL" id="PCSB01000023">
    <property type="protein sequence ID" value="PIP31881.1"/>
    <property type="molecule type" value="Genomic_DNA"/>
</dbReference>
<keyword evidence="1" id="KW-1133">Transmembrane helix</keyword>
<comment type="caution">
    <text evidence="2">The sequence shown here is derived from an EMBL/GenBank/DDBJ whole genome shotgun (WGS) entry which is preliminary data.</text>
</comment>
<feature type="transmembrane region" description="Helical" evidence="1">
    <location>
        <begin position="78"/>
        <end position="93"/>
    </location>
</feature>
<organism evidence="2 3">
    <name type="scientific">bacterium (Candidatus Gribaldobacteria) CG23_combo_of_CG06-09_8_20_14_all_37_87_8</name>
    <dbReference type="NCBI Taxonomy" id="2014278"/>
    <lineage>
        <taxon>Bacteria</taxon>
        <taxon>Candidatus Gribaldobacteria</taxon>
    </lineage>
</organism>
<gene>
    <name evidence="2" type="ORF">COX24_01220</name>
</gene>
<keyword evidence="1" id="KW-0472">Membrane</keyword>
<dbReference type="Pfam" id="PF04307">
    <property type="entry name" value="YdjM"/>
    <property type="match status" value="1"/>
</dbReference>